<evidence type="ECO:0000313" key="2">
    <source>
        <dbReference type="EMBL" id="CAB9525972.1"/>
    </source>
</evidence>
<protein>
    <submittedName>
        <fullName evidence="2">Uncharacterized protein</fullName>
    </submittedName>
</protein>
<evidence type="ECO:0000313" key="3">
    <source>
        <dbReference type="Proteomes" id="UP001153069"/>
    </source>
</evidence>
<gene>
    <name evidence="2" type="ORF">SEMRO_1757_G295670.1</name>
</gene>
<organism evidence="2 3">
    <name type="scientific">Seminavis robusta</name>
    <dbReference type="NCBI Taxonomy" id="568900"/>
    <lineage>
        <taxon>Eukaryota</taxon>
        <taxon>Sar</taxon>
        <taxon>Stramenopiles</taxon>
        <taxon>Ochrophyta</taxon>
        <taxon>Bacillariophyta</taxon>
        <taxon>Bacillariophyceae</taxon>
        <taxon>Bacillariophycidae</taxon>
        <taxon>Naviculales</taxon>
        <taxon>Naviculaceae</taxon>
        <taxon>Seminavis</taxon>
    </lineage>
</organism>
<dbReference type="Proteomes" id="UP001153069">
    <property type="component" value="Unassembled WGS sequence"/>
</dbReference>
<sequence>MGKERKPNFTSGLWVKERAKPYRHGQIICHHREDGKRYTWLVRFEEADGTTTDVADAAPTGEAAPTEAAAAPTEAAPTAAVAPNPINQIPARPRRRAAANHKICPTPAPVAPAASSPRTATTDQSSEPDYDWSKLLSSNQSDSGSDKSDDDKSDDDKADNDKSDASSHSSANSFPIRSSSDDDSDNEEPPESTTTPPIRDPSAGNLSNGQPTFEAEEALEEDVNAADERDFEYEEEHREKMILYKREKQELLDSKWTVEFMPDKPPMPPNASVKTKGSRPRFGKILRRAADGIKWVVEFDGQTTELSSHSLIQIWEPKPYEWKIVENSQPDVYVEDYGQIGLAGFEFGQFDPEKLKKGNKHYGYPYLKLLQRLWPGDPEQQRRQINLRIDVVNGERKKANPKNPTLMRKVSKHEFWKFIGILSLAAAYRVGGHELFEQDKHRSEWTITEPINLGVNGEELMPFYRFKDVNPTCDGYPALWNQTPRVKGSSERERKGILQRRLLVHQCSTG</sequence>
<reference evidence="2" key="1">
    <citation type="submission" date="2020-06" db="EMBL/GenBank/DDBJ databases">
        <authorList>
            <consortium name="Plant Systems Biology data submission"/>
        </authorList>
    </citation>
    <scope>NUCLEOTIDE SEQUENCE</scope>
    <source>
        <strain evidence="2">D6</strain>
    </source>
</reference>
<name>A0A9N8HUI4_9STRA</name>
<comment type="caution">
    <text evidence="2">The sequence shown here is derived from an EMBL/GenBank/DDBJ whole genome shotgun (WGS) entry which is preliminary data.</text>
</comment>
<feature type="compositionally biased region" description="Acidic residues" evidence="1">
    <location>
        <begin position="214"/>
        <end position="231"/>
    </location>
</feature>
<feature type="compositionally biased region" description="Acidic residues" evidence="1">
    <location>
        <begin position="181"/>
        <end position="190"/>
    </location>
</feature>
<feature type="region of interest" description="Disordered" evidence="1">
    <location>
        <begin position="51"/>
        <end position="231"/>
    </location>
</feature>
<dbReference type="EMBL" id="CAICTM010001755">
    <property type="protein sequence ID" value="CAB9525972.1"/>
    <property type="molecule type" value="Genomic_DNA"/>
</dbReference>
<feature type="compositionally biased region" description="Low complexity" evidence="1">
    <location>
        <begin position="111"/>
        <end position="122"/>
    </location>
</feature>
<dbReference type="AlphaFoldDB" id="A0A9N8HUI4"/>
<feature type="compositionally biased region" description="Low complexity" evidence="1">
    <location>
        <begin position="51"/>
        <end position="91"/>
    </location>
</feature>
<keyword evidence="3" id="KW-1185">Reference proteome</keyword>
<feature type="region of interest" description="Disordered" evidence="1">
    <location>
        <begin position="259"/>
        <end position="279"/>
    </location>
</feature>
<evidence type="ECO:0000256" key="1">
    <source>
        <dbReference type="SAM" id="MobiDB-lite"/>
    </source>
</evidence>
<accession>A0A9N8HUI4</accession>
<proteinExistence type="predicted"/>